<sequence length="226" mass="25087">MPRLIDLSTPIQTEHFRWPVERRLAKSHDAGAGQATWAGWNVHAFTHMDSPRHVDPEGFTTDAITLDMTVGPGAVLDVSDVPANTAIEVAHLAAAGAHLQTGDFALIRTRWDERASIDTPEFWLHAPWMTAEGSIWLRERGIKAVGFDFPQDRCIRFFLTGEARPPLPEHVTHFHLLARGVIMFEYLCNTGALRQARNQMIGLPIRLPDSDGAPARVIAIETDDAS</sequence>
<keyword evidence="2" id="KW-1185">Reference proteome</keyword>
<protein>
    <submittedName>
        <fullName evidence="1">Cyclase family protein</fullName>
    </submittedName>
</protein>
<dbReference type="Gene3D" id="3.50.30.50">
    <property type="entry name" value="Putative cyclase"/>
    <property type="match status" value="1"/>
</dbReference>
<reference evidence="1 2" key="1">
    <citation type="submission" date="2022-10" db="EMBL/GenBank/DDBJ databases">
        <title>Roseococcus glaciei nov., sp. nov., isolated from glacier.</title>
        <authorList>
            <person name="Liu Q."/>
            <person name="Xin Y.-H."/>
        </authorList>
    </citation>
    <scope>NUCLEOTIDE SEQUENCE [LARGE SCALE GENOMIC DNA]</scope>
    <source>
        <strain evidence="1 2">MDT2-1-1</strain>
    </source>
</reference>
<dbReference type="EMBL" id="JAPFQI010000039">
    <property type="protein sequence ID" value="MCW8088457.1"/>
    <property type="molecule type" value="Genomic_DNA"/>
</dbReference>
<accession>A0ABT3P217</accession>
<dbReference type="PANTHER" id="PTHR31118">
    <property type="entry name" value="CYCLASE-LIKE PROTEIN 2"/>
    <property type="match status" value="1"/>
</dbReference>
<proteinExistence type="predicted"/>
<comment type="caution">
    <text evidence="1">The sequence shown here is derived from an EMBL/GenBank/DDBJ whole genome shotgun (WGS) entry which is preliminary data.</text>
</comment>
<name>A0ABT3P217_9PROT</name>
<dbReference type="InterPro" id="IPR037175">
    <property type="entry name" value="KFase_sf"/>
</dbReference>
<dbReference type="Proteomes" id="UP001526430">
    <property type="component" value="Unassembled WGS sequence"/>
</dbReference>
<evidence type="ECO:0000313" key="2">
    <source>
        <dbReference type="Proteomes" id="UP001526430"/>
    </source>
</evidence>
<dbReference type="Pfam" id="PF04199">
    <property type="entry name" value="Cyclase"/>
    <property type="match status" value="1"/>
</dbReference>
<dbReference type="PANTHER" id="PTHR31118:SF32">
    <property type="entry name" value="KYNURENINE FORMAMIDASE"/>
    <property type="match status" value="1"/>
</dbReference>
<dbReference type="RefSeq" id="WP_301592704.1">
    <property type="nucleotide sequence ID" value="NZ_JAPFQI010000039.1"/>
</dbReference>
<dbReference type="SUPFAM" id="SSF102198">
    <property type="entry name" value="Putative cyclase"/>
    <property type="match status" value="1"/>
</dbReference>
<gene>
    <name evidence="1" type="ORF">OF850_23030</name>
</gene>
<organism evidence="1 2">
    <name type="scientific">Sabulicella glaciei</name>
    <dbReference type="NCBI Taxonomy" id="2984948"/>
    <lineage>
        <taxon>Bacteria</taxon>
        <taxon>Pseudomonadati</taxon>
        <taxon>Pseudomonadota</taxon>
        <taxon>Alphaproteobacteria</taxon>
        <taxon>Acetobacterales</taxon>
        <taxon>Acetobacteraceae</taxon>
        <taxon>Sabulicella</taxon>
    </lineage>
</organism>
<evidence type="ECO:0000313" key="1">
    <source>
        <dbReference type="EMBL" id="MCW8088457.1"/>
    </source>
</evidence>
<dbReference type="InterPro" id="IPR007325">
    <property type="entry name" value="KFase/CYL"/>
</dbReference>